<dbReference type="GO" id="GO:0044774">
    <property type="term" value="P:mitotic DNA integrity checkpoint signaling"/>
    <property type="evidence" value="ECO:0007669"/>
    <property type="project" value="TreeGrafter"/>
</dbReference>
<feature type="domain" description="Mos1 transposase HTH" evidence="2">
    <location>
        <begin position="7"/>
        <end position="55"/>
    </location>
</feature>
<dbReference type="AlphaFoldDB" id="A0A151JWN7"/>
<dbReference type="Gene3D" id="3.60.10.10">
    <property type="entry name" value="Endonuclease/exonuclease/phosphatase"/>
    <property type="match status" value="1"/>
</dbReference>
<organism evidence="3 4">
    <name type="scientific">Trachymyrmex septentrionalis</name>
    <dbReference type="NCBI Taxonomy" id="34720"/>
    <lineage>
        <taxon>Eukaryota</taxon>
        <taxon>Metazoa</taxon>
        <taxon>Ecdysozoa</taxon>
        <taxon>Arthropoda</taxon>
        <taxon>Hexapoda</taxon>
        <taxon>Insecta</taxon>
        <taxon>Pterygota</taxon>
        <taxon>Neoptera</taxon>
        <taxon>Endopterygota</taxon>
        <taxon>Hymenoptera</taxon>
        <taxon>Apocrita</taxon>
        <taxon>Aculeata</taxon>
        <taxon>Formicoidea</taxon>
        <taxon>Formicidae</taxon>
        <taxon>Myrmicinae</taxon>
        <taxon>Trachymyrmex</taxon>
    </lineage>
</organism>
<dbReference type="GO" id="GO:0046975">
    <property type="term" value="F:histone H3K36 methyltransferase activity"/>
    <property type="evidence" value="ECO:0007669"/>
    <property type="project" value="TreeGrafter"/>
</dbReference>
<dbReference type="GO" id="GO:0015074">
    <property type="term" value="P:DNA integration"/>
    <property type="evidence" value="ECO:0007669"/>
    <property type="project" value="TreeGrafter"/>
</dbReference>
<dbReference type="GO" id="GO:0035861">
    <property type="term" value="C:site of double-strand break"/>
    <property type="evidence" value="ECO:0007669"/>
    <property type="project" value="TreeGrafter"/>
</dbReference>
<dbReference type="Gene3D" id="1.10.10.1450">
    <property type="match status" value="1"/>
</dbReference>
<proteinExistence type="predicted"/>
<dbReference type="GO" id="GO:0031297">
    <property type="term" value="P:replication fork processing"/>
    <property type="evidence" value="ECO:0007669"/>
    <property type="project" value="TreeGrafter"/>
</dbReference>
<dbReference type="GO" id="GO:0003697">
    <property type="term" value="F:single-stranded DNA binding"/>
    <property type="evidence" value="ECO:0007669"/>
    <property type="project" value="TreeGrafter"/>
</dbReference>
<dbReference type="InterPro" id="IPR041426">
    <property type="entry name" value="Mos1_HTH"/>
</dbReference>
<dbReference type="GO" id="GO:0044547">
    <property type="term" value="F:DNA topoisomerase binding"/>
    <property type="evidence" value="ECO:0007669"/>
    <property type="project" value="TreeGrafter"/>
</dbReference>
<dbReference type="STRING" id="34720.A0A151JWN7"/>
<feature type="compositionally biased region" description="Basic and acidic residues" evidence="1">
    <location>
        <begin position="148"/>
        <end position="170"/>
    </location>
</feature>
<feature type="region of interest" description="Disordered" evidence="1">
    <location>
        <begin position="54"/>
        <end position="233"/>
    </location>
</feature>
<gene>
    <name evidence="3" type="ORF">ALC56_06628</name>
</gene>
<dbReference type="PANTHER" id="PTHR46060">
    <property type="entry name" value="MARINER MOS1 TRANSPOSASE-LIKE PROTEIN"/>
    <property type="match status" value="1"/>
</dbReference>
<reference evidence="3 4" key="1">
    <citation type="submission" date="2016-03" db="EMBL/GenBank/DDBJ databases">
        <title>Trachymyrmex septentrionalis WGS genome.</title>
        <authorList>
            <person name="Nygaard S."/>
            <person name="Hu H."/>
            <person name="Boomsma J."/>
            <person name="Zhang G."/>
        </authorList>
    </citation>
    <scope>NUCLEOTIDE SEQUENCE [LARGE SCALE GENOMIC DNA]</scope>
    <source>
        <strain evidence="3">Tsep2-gDNA-1</strain>
        <tissue evidence="3">Whole body</tissue>
    </source>
</reference>
<evidence type="ECO:0000256" key="1">
    <source>
        <dbReference type="SAM" id="MobiDB-lite"/>
    </source>
</evidence>
<dbReference type="GO" id="GO:0003690">
    <property type="term" value="F:double-stranded DNA binding"/>
    <property type="evidence" value="ECO:0007669"/>
    <property type="project" value="TreeGrafter"/>
</dbReference>
<keyword evidence="4" id="KW-1185">Reference proteome</keyword>
<feature type="non-terminal residue" evidence="3">
    <location>
        <position position="1"/>
    </location>
</feature>
<evidence type="ECO:0000313" key="4">
    <source>
        <dbReference type="Proteomes" id="UP000078541"/>
    </source>
</evidence>
<dbReference type="GO" id="GO:0006303">
    <property type="term" value="P:double-strand break repair via nonhomologous end joining"/>
    <property type="evidence" value="ECO:0007669"/>
    <property type="project" value="TreeGrafter"/>
</dbReference>
<dbReference type="PANTHER" id="PTHR46060:SF2">
    <property type="entry name" value="HISTONE-LYSINE N-METHYLTRANSFERASE SETMAR"/>
    <property type="match status" value="1"/>
</dbReference>
<dbReference type="InterPro" id="IPR036691">
    <property type="entry name" value="Endo/exonu/phosph_ase_sf"/>
</dbReference>
<dbReference type="SUPFAM" id="SSF56219">
    <property type="entry name" value="DNase I-like"/>
    <property type="match status" value="1"/>
</dbReference>
<dbReference type="Pfam" id="PF17906">
    <property type="entry name" value="HTH_48"/>
    <property type="match status" value="1"/>
</dbReference>
<evidence type="ECO:0000259" key="2">
    <source>
        <dbReference type="Pfam" id="PF17906"/>
    </source>
</evidence>
<dbReference type="InterPro" id="IPR052709">
    <property type="entry name" value="Transposase-MT_Hybrid"/>
</dbReference>
<dbReference type="Proteomes" id="UP000078541">
    <property type="component" value="Unassembled WGS sequence"/>
</dbReference>
<sequence>VNMSENKVHFRHILLYYFKKGKRAAEAHRKICGVYGDDALTERAAQKWFAKFRSGSGEGRINGEQAEEKNEGEDGERAGDRRLEKETAEDSKAEKKEEICRDRVIDKSDSSKSERKRGNERREVWESMKGRDESAGKRGRINGEEESEGVKIDVNECRLDERERERDGKEGRKRGRIGKREGKRERRRGIDKKDGEISDNGDGSMVDKGKKQRDDVELKDNKGKKNKNINCNSKGNKGGMKVIFWNVAGIENKDEDFWEFIQEFDIVNLTETWLEEKRWKKFSNRLPGGWRWKHQAARRESRKGRAMGGIITGVKVEVKERATDRIEKEGIQEREVVHGNEIWRIVTVYNRVNGGQVLLDLDEGVKGEEEENLLIGGDFNARIGERGGGGRVSEVGMEEERKSKDKVVNKEGKQLLELIEDRGWIILNGNKEGDEEGEWTFEGKGQRVANSVIDLGVVNWAAWEKVDRFEVGIRIESDHQPVMVRIGKERETEGGTKVEEVEIKYQDWSEEGENEYRKRVERVEWNSKGVEEGWEELEEVVRKATQYKVMKKGKNVGWKPWWDRECRESKRVAQKAKKNFRKAKGEEIERKRREFYRKRKEYRDLCNRKNLVKSVVMYGVEIWGYREWEEIEGLQERYIRWVLGLDRWTPGYICREELKRGKMRIEASIRAGKFEEKLGEGVMSEVGRECWRERKERENEESEWTKESVERQKYMWRCGVSEEALEELGERKWEWMMGKDREVDSQERGIRIEKSKSCKRYERIRVEGIPRYIKNAKKNEGKKVKLIARWRCGNEEGCNRYWMGEAHFICRICRKGNESLEHIMKECEGMERMKGRVEEVLNDDGTGYAWMNKVQRKRRERNVSENAQ</sequence>
<feature type="compositionally biased region" description="Basic and acidic residues" evidence="1">
    <location>
        <begin position="205"/>
        <end position="223"/>
    </location>
</feature>
<evidence type="ECO:0000313" key="3">
    <source>
        <dbReference type="EMBL" id="KYN38976.1"/>
    </source>
</evidence>
<dbReference type="GO" id="GO:0005634">
    <property type="term" value="C:nucleus"/>
    <property type="evidence" value="ECO:0007669"/>
    <property type="project" value="TreeGrafter"/>
</dbReference>
<dbReference type="GO" id="GO:0000793">
    <property type="term" value="C:condensed chromosome"/>
    <property type="evidence" value="ECO:0007669"/>
    <property type="project" value="TreeGrafter"/>
</dbReference>
<dbReference type="GO" id="GO:0042800">
    <property type="term" value="F:histone H3K4 methyltransferase activity"/>
    <property type="evidence" value="ECO:0007669"/>
    <property type="project" value="TreeGrafter"/>
</dbReference>
<name>A0A151JWN7_9HYME</name>
<accession>A0A151JWN7</accession>
<feature type="compositionally biased region" description="Basic and acidic residues" evidence="1">
    <location>
        <begin position="75"/>
        <end position="136"/>
    </location>
</feature>
<dbReference type="GO" id="GO:0000014">
    <property type="term" value="F:single-stranded DNA endodeoxyribonuclease activity"/>
    <property type="evidence" value="ECO:0007669"/>
    <property type="project" value="TreeGrafter"/>
</dbReference>
<protein>
    <recommendedName>
        <fullName evidence="2">Mos1 transposase HTH domain-containing protein</fullName>
    </recommendedName>
</protein>
<dbReference type="GO" id="GO:0000729">
    <property type="term" value="P:DNA double-strand break processing"/>
    <property type="evidence" value="ECO:0007669"/>
    <property type="project" value="TreeGrafter"/>
</dbReference>
<dbReference type="EMBL" id="KQ981627">
    <property type="protein sequence ID" value="KYN38976.1"/>
    <property type="molecule type" value="Genomic_DNA"/>
</dbReference>